<dbReference type="InterPro" id="IPR029479">
    <property type="entry name" value="Nitroreductase"/>
</dbReference>
<evidence type="ECO:0000313" key="8">
    <source>
        <dbReference type="Proteomes" id="UP000035661"/>
    </source>
</evidence>
<organism evidence="7 8">
    <name type="scientific">Spiroplasma eriocheiris</name>
    <dbReference type="NCBI Taxonomy" id="315358"/>
    <lineage>
        <taxon>Bacteria</taxon>
        <taxon>Bacillati</taxon>
        <taxon>Mycoplasmatota</taxon>
        <taxon>Mollicutes</taxon>
        <taxon>Entomoplasmatales</taxon>
        <taxon>Spiroplasmataceae</taxon>
        <taxon>Spiroplasma</taxon>
    </lineage>
</organism>
<dbReference type="AlphaFoldDB" id="A0A0H3XJ27"/>
<keyword evidence="3" id="KW-0285">Flavoprotein</keyword>
<dbReference type="PATRIC" id="fig|743698.3.peg.202"/>
<evidence type="ECO:0000256" key="4">
    <source>
        <dbReference type="ARBA" id="ARBA00022643"/>
    </source>
</evidence>
<evidence type="ECO:0000256" key="2">
    <source>
        <dbReference type="ARBA" id="ARBA00007118"/>
    </source>
</evidence>
<reference evidence="7 8" key="1">
    <citation type="journal article" date="2015" name="Genome Biol. Evol.">
        <title>Found and Lost: The Fates of Horizontally Acquired Genes in Arthropod-Symbiotic Spiroplasma.</title>
        <authorList>
            <person name="Lo W.S."/>
            <person name="Gasparich G.E."/>
            <person name="Kuo C.H."/>
        </authorList>
    </citation>
    <scope>NUCLEOTIDE SEQUENCE [LARGE SCALE GENOMIC DNA]</scope>
    <source>
        <strain evidence="8">TDA-040725-5</strain>
    </source>
</reference>
<accession>A0A0H3XJ27</accession>
<keyword evidence="8" id="KW-1185">Reference proteome</keyword>
<evidence type="ECO:0000259" key="6">
    <source>
        <dbReference type="Pfam" id="PF00881"/>
    </source>
</evidence>
<comment type="similarity">
    <text evidence="2">Belongs to the nitroreductase family.</text>
</comment>
<keyword evidence="4" id="KW-0288">FMN</keyword>
<dbReference type="PANTHER" id="PTHR43673:SF2">
    <property type="entry name" value="NITROREDUCTASE"/>
    <property type="match status" value="1"/>
</dbReference>
<dbReference type="Proteomes" id="UP000035661">
    <property type="component" value="Chromosome"/>
</dbReference>
<dbReference type="EMBL" id="CP011856">
    <property type="protein sequence ID" value="AKM53791.1"/>
    <property type="molecule type" value="Genomic_DNA"/>
</dbReference>
<dbReference type="InterPro" id="IPR000415">
    <property type="entry name" value="Nitroreductase-like"/>
</dbReference>
<dbReference type="GO" id="GO:0016491">
    <property type="term" value="F:oxidoreductase activity"/>
    <property type="evidence" value="ECO:0007669"/>
    <property type="project" value="UniProtKB-KW"/>
</dbReference>
<comment type="cofactor">
    <cofactor evidence="1">
        <name>FMN</name>
        <dbReference type="ChEBI" id="CHEBI:58210"/>
    </cofactor>
</comment>
<sequence>MSVKSTIEFRKSVRVYNPNKEISATDFQMIIEAGRLAPTSNGLEPVKVFFLKDKTLKAKAAEQCFMGPNINRVNEAPIAALILVANGNYLASPEFLTSRLGRIFQGDALKQRVEGMSKYVKGQKNMDMYSEEQAHIIASFMSLQAADLQIGTSIMGGVIESSTAQFLAENNLVDPQKYHIALGMVFGYFDETKPGTCYPRVRIPQEEFAIIK</sequence>
<dbReference type="Gene3D" id="3.40.109.10">
    <property type="entry name" value="NADH Oxidase"/>
    <property type="match status" value="1"/>
</dbReference>
<proteinExistence type="inferred from homology"/>
<dbReference type="KEGG" id="seri:SERIO_v1c02000"/>
<dbReference type="PANTHER" id="PTHR43673">
    <property type="entry name" value="NAD(P)H NITROREDUCTASE YDGI-RELATED"/>
    <property type="match status" value="1"/>
</dbReference>
<dbReference type="SUPFAM" id="SSF55469">
    <property type="entry name" value="FMN-dependent nitroreductase-like"/>
    <property type="match status" value="1"/>
</dbReference>
<evidence type="ECO:0000313" key="7">
    <source>
        <dbReference type="EMBL" id="AKM53791.1"/>
    </source>
</evidence>
<reference evidence="8" key="2">
    <citation type="submission" date="2015-06" db="EMBL/GenBank/DDBJ databases">
        <title>Complete genome sequence of Spiroplasma eriocheiris TDA-040725-5 (DSM 21848).</title>
        <authorList>
            <person name="Lo W.-S."/>
            <person name="Kuo C.-H."/>
        </authorList>
    </citation>
    <scope>NUCLEOTIDE SEQUENCE [LARGE SCALE GENOMIC DNA]</scope>
    <source>
        <strain evidence="8">TDA-040725-5</strain>
    </source>
</reference>
<dbReference type="RefSeq" id="WP_047791061.1">
    <property type="nucleotide sequence ID" value="NZ_CP011856.1"/>
</dbReference>
<evidence type="ECO:0000256" key="5">
    <source>
        <dbReference type="ARBA" id="ARBA00023002"/>
    </source>
</evidence>
<protein>
    <submittedName>
        <fullName evidence="7">Nitroreductase</fullName>
    </submittedName>
</protein>
<dbReference type="Pfam" id="PF00881">
    <property type="entry name" value="Nitroreductase"/>
    <property type="match status" value="1"/>
</dbReference>
<keyword evidence="5" id="KW-0560">Oxidoreductase</keyword>
<gene>
    <name evidence="7" type="ORF">SERIO_v1c02000</name>
</gene>
<name>A0A0H3XJ27_9MOLU</name>
<dbReference type="STRING" id="315358.SERIO_v1c02000"/>
<evidence type="ECO:0000256" key="3">
    <source>
        <dbReference type="ARBA" id="ARBA00022630"/>
    </source>
</evidence>
<feature type="domain" description="Nitroreductase" evidence="6">
    <location>
        <begin position="7"/>
        <end position="188"/>
    </location>
</feature>
<evidence type="ECO:0000256" key="1">
    <source>
        <dbReference type="ARBA" id="ARBA00001917"/>
    </source>
</evidence>